<dbReference type="Gene3D" id="1.10.10.60">
    <property type="entry name" value="Homeodomain-like"/>
    <property type="match status" value="1"/>
</dbReference>
<dbReference type="GO" id="GO:0006357">
    <property type="term" value="P:regulation of transcription by RNA polymerase II"/>
    <property type="evidence" value="ECO:0007669"/>
    <property type="project" value="TreeGrafter"/>
</dbReference>
<feature type="compositionally biased region" description="Low complexity" evidence="3">
    <location>
        <begin position="2104"/>
        <end position="2125"/>
    </location>
</feature>
<feature type="region of interest" description="Disordered" evidence="3">
    <location>
        <begin position="452"/>
        <end position="482"/>
    </location>
</feature>
<dbReference type="SUPFAM" id="SSF46689">
    <property type="entry name" value="Homeodomain-like"/>
    <property type="match status" value="1"/>
</dbReference>
<dbReference type="PANTHER" id="PTHR13992">
    <property type="entry name" value="NUCLEAR RECEPTOR CO-REPRESSOR RELATED NCOR"/>
    <property type="match status" value="1"/>
</dbReference>
<feature type="region of interest" description="Disordered" evidence="3">
    <location>
        <begin position="816"/>
        <end position="837"/>
    </location>
</feature>
<dbReference type="PROSITE" id="PS51293">
    <property type="entry name" value="SANT"/>
    <property type="match status" value="1"/>
</dbReference>
<dbReference type="STRING" id="102285.A0A158QGK4"/>
<organism evidence="7">
    <name type="scientific">Rodentolepis nana</name>
    <name type="common">Dwarf tapeworm</name>
    <name type="synonym">Hymenolepis nana</name>
    <dbReference type="NCBI Taxonomy" id="102285"/>
    <lineage>
        <taxon>Eukaryota</taxon>
        <taxon>Metazoa</taxon>
        <taxon>Spiralia</taxon>
        <taxon>Lophotrochozoa</taxon>
        <taxon>Platyhelminthes</taxon>
        <taxon>Cestoda</taxon>
        <taxon>Eucestoda</taxon>
        <taxon>Cyclophyllidea</taxon>
        <taxon>Hymenolepididae</taxon>
        <taxon>Rodentolepis</taxon>
    </lineage>
</organism>
<feature type="region of interest" description="Disordered" evidence="3">
    <location>
        <begin position="999"/>
        <end position="1216"/>
    </location>
</feature>
<accession>A0A158QGK4</accession>
<feature type="compositionally biased region" description="Low complexity" evidence="3">
    <location>
        <begin position="1101"/>
        <end position="1119"/>
    </location>
</feature>
<dbReference type="InterPro" id="IPR017884">
    <property type="entry name" value="SANT_dom"/>
</dbReference>
<feature type="compositionally biased region" description="Polar residues" evidence="3">
    <location>
        <begin position="1395"/>
        <end position="1404"/>
    </location>
</feature>
<evidence type="ECO:0000313" key="7">
    <source>
        <dbReference type="WBParaSite" id="HNAJ_0000023901-mRNA-1"/>
    </source>
</evidence>
<feature type="compositionally biased region" description="Polar residues" evidence="3">
    <location>
        <begin position="1708"/>
        <end position="1721"/>
    </location>
</feature>
<dbReference type="GO" id="GO:0032991">
    <property type="term" value="C:protein-containing complex"/>
    <property type="evidence" value="ECO:0007669"/>
    <property type="project" value="UniProtKB-ARBA"/>
</dbReference>
<comment type="similarity">
    <text evidence="1">Belongs to the N-CoR nuclear receptor corepressors family.</text>
</comment>
<dbReference type="GO" id="GO:0000785">
    <property type="term" value="C:chromatin"/>
    <property type="evidence" value="ECO:0007669"/>
    <property type="project" value="TreeGrafter"/>
</dbReference>
<name>A0A158QGK4_RODNA</name>
<dbReference type="InterPro" id="IPR051571">
    <property type="entry name" value="N-CoR_corepressor"/>
</dbReference>
<feature type="compositionally biased region" description="Low complexity" evidence="3">
    <location>
        <begin position="1417"/>
        <end position="1426"/>
    </location>
</feature>
<feature type="region of interest" description="Disordered" evidence="3">
    <location>
        <begin position="1821"/>
        <end position="1876"/>
    </location>
</feature>
<feature type="compositionally biased region" description="Gly residues" evidence="3">
    <location>
        <begin position="1486"/>
        <end position="1496"/>
    </location>
</feature>
<feature type="domain" description="SANT" evidence="4">
    <location>
        <begin position="943"/>
        <end position="993"/>
    </location>
</feature>
<feature type="compositionally biased region" description="Low complexity" evidence="3">
    <location>
        <begin position="1456"/>
        <end position="1466"/>
    </location>
</feature>
<feature type="compositionally biased region" description="Polar residues" evidence="3">
    <location>
        <begin position="1864"/>
        <end position="1876"/>
    </location>
</feature>
<feature type="compositionally biased region" description="Low complexity" evidence="3">
    <location>
        <begin position="509"/>
        <end position="532"/>
    </location>
</feature>
<evidence type="ECO:0000313" key="6">
    <source>
        <dbReference type="Proteomes" id="UP000278807"/>
    </source>
</evidence>
<feature type="compositionally biased region" description="Gly residues" evidence="3">
    <location>
        <begin position="452"/>
        <end position="465"/>
    </location>
</feature>
<dbReference type="OrthoDB" id="10258692at2759"/>
<feature type="compositionally biased region" description="Polar residues" evidence="3">
    <location>
        <begin position="2065"/>
        <end position="2077"/>
    </location>
</feature>
<feature type="compositionally biased region" description="Low complexity" evidence="3">
    <location>
        <begin position="1991"/>
        <end position="2006"/>
    </location>
</feature>
<keyword evidence="6" id="KW-1185">Reference proteome</keyword>
<reference evidence="5 6" key="2">
    <citation type="submission" date="2018-11" db="EMBL/GenBank/DDBJ databases">
        <authorList>
            <consortium name="Pathogen Informatics"/>
        </authorList>
    </citation>
    <scope>NUCLEOTIDE SEQUENCE [LARGE SCALE GENOMIC DNA]</scope>
</reference>
<feature type="compositionally biased region" description="Low complexity" evidence="3">
    <location>
        <begin position="1349"/>
        <end position="1360"/>
    </location>
</feature>
<feature type="compositionally biased region" description="Polar residues" evidence="3">
    <location>
        <begin position="1120"/>
        <end position="1134"/>
    </location>
</feature>
<evidence type="ECO:0000256" key="3">
    <source>
        <dbReference type="SAM" id="MobiDB-lite"/>
    </source>
</evidence>
<dbReference type="InterPro" id="IPR009057">
    <property type="entry name" value="Homeodomain-like_sf"/>
</dbReference>
<feature type="compositionally biased region" description="Basic and acidic residues" evidence="3">
    <location>
        <begin position="1037"/>
        <end position="1052"/>
    </location>
</feature>
<feature type="region of interest" description="Disordered" evidence="3">
    <location>
        <begin position="168"/>
        <end position="230"/>
    </location>
</feature>
<evidence type="ECO:0000259" key="4">
    <source>
        <dbReference type="PROSITE" id="PS51293"/>
    </source>
</evidence>
<feature type="compositionally biased region" description="Polar residues" evidence="3">
    <location>
        <begin position="177"/>
        <end position="189"/>
    </location>
</feature>
<feature type="compositionally biased region" description="Low complexity" evidence="3">
    <location>
        <begin position="255"/>
        <end position="274"/>
    </location>
</feature>
<feature type="compositionally biased region" description="Low complexity" evidence="3">
    <location>
        <begin position="541"/>
        <end position="551"/>
    </location>
</feature>
<dbReference type="WBParaSite" id="HNAJ_0000023901-mRNA-1">
    <property type="protein sequence ID" value="HNAJ_0000023901-mRNA-1"/>
    <property type="gene ID" value="HNAJ_0000023901"/>
</dbReference>
<feature type="compositionally biased region" description="Low complexity" evidence="3">
    <location>
        <begin position="1963"/>
        <end position="1975"/>
    </location>
</feature>
<dbReference type="EMBL" id="UZAE01000053">
    <property type="protein sequence ID" value="VDN96099.1"/>
    <property type="molecule type" value="Genomic_DNA"/>
</dbReference>
<dbReference type="Proteomes" id="UP000278807">
    <property type="component" value="Unassembled WGS sequence"/>
</dbReference>
<feature type="region of interest" description="Disordered" evidence="3">
    <location>
        <begin position="255"/>
        <end position="278"/>
    </location>
</feature>
<feature type="region of interest" description="Disordered" evidence="3">
    <location>
        <begin position="1"/>
        <end position="46"/>
    </location>
</feature>
<feature type="region of interest" description="Disordered" evidence="3">
    <location>
        <begin position="1915"/>
        <end position="2125"/>
    </location>
</feature>
<feature type="compositionally biased region" description="Polar residues" evidence="3">
    <location>
        <begin position="208"/>
        <end position="220"/>
    </location>
</feature>
<protein>
    <submittedName>
        <fullName evidence="7">SANT domain-containing protein</fullName>
    </submittedName>
</protein>
<feature type="compositionally biased region" description="Low complexity" evidence="3">
    <location>
        <begin position="1836"/>
        <end position="1863"/>
    </location>
</feature>
<dbReference type="PANTHER" id="PTHR13992:SF39">
    <property type="entry name" value="SMRTER, ISOFORM G"/>
    <property type="match status" value="1"/>
</dbReference>
<feature type="compositionally biased region" description="Low complexity" evidence="3">
    <location>
        <begin position="1157"/>
        <end position="1169"/>
    </location>
</feature>
<feature type="compositionally biased region" description="Basic residues" evidence="3">
    <location>
        <begin position="999"/>
        <end position="1009"/>
    </location>
</feature>
<feature type="compositionally biased region" description="Polar residues" evidence="3">
    <location>
        <begin position="1823"/>
        <end position="1835"/>
    </location>
</feature>
<feature type="region of interest" description="Disordered" evidence="3">
    <location>
        <begin position="509"/>
        <end position="572"/>
    </location>
</feature>
<gene>
    <name evidence="5" type="ORF">HNAJ_LOCUS240</name>
</gene>
<reference evidence="7" key="1">
    <citation type="submission" date="2016-04" db="UniProtKB">
        <authorList>
            <consortium name="WormBaseParasite"/>
        </authorList>
    </citation>
    <scope>IDENTIFICATION</scope>
</reference>
<proteinExistence type="inferred from homology"/>
<feature type="region of interest" description="Disordered" evidence="3">
    <location>
        <begin position="1688"/>
        <end position="1756"/>
    </location>
</feature>
<feature type="region of interest" description="Disordered" evidence="3">
    <location>
        <begin position="64"/>
        <end position="99"/>
    </location>
</feature>
<feature type="coiled-coil region" evidence="2">
    <location>
        <begin position="603"/>
        <end position="630"/>
    </location>
</feature>
<feature type="compositionally biased region" description="Low complexity" evidence="3">
    <location>
        <begin position="466"/>
        <end position="482"/>
    </location>
</feature>
<keyword evidence="2" id="KW-0175">Coiled coil</keyword>
<feature type="region of interest" description="Disordered" evidence="3">
    <location>
        <begin position="1345"/>
        <end position="1364"/>
    </location>
</feature>
<sequence length="2125" mass="224032">MNLTKMGGAYSAPGGVGSNGGQPPAGPGRFLDSRTNNASGAQGGHSLLDQNSFSWLNQLRSGQLPSASGNQIGSPQLRGPQPPQLSQQQSQQLSQSGSQPSIEEIIANISRTNPNFLYSCKVLYVDQLLESYRNQPQQQQQSQQSQQHYQSQLLAAAQISQAAAAASRPRSPVLVHHQQSPQATGVSRPSSGSLGGLAGQSASGRPGSATSIPYNQSRGNSAGGGVKYSQSSTGQLSEQLAAAAAAAAAAGAYSHLSSSSNSSGSSLRQPPSSSVYNAIPSNTTTATAAQLQQAYAALGALGSAAGYGESLQDLTRGAQSGAGMPPPKRMRLVSSSGSSGVPPTSVTPSSSSPFHLQQQQQQLQQQSSTTAASRQQAQAAAQEMLNRQLLQTSANNRNAIIAFLSNAAAQQQVQAQAQQQAQQVASTVAAAAAAQSGRSSVSSSFYQGVGGGGSDGYGQRGGAGGVQRQPGSNLLVSSPSQSSASSSAAAASAVSAYNNFAALAAAAQQQQQQRYPHPSLSSSSSSVPCSTPRTGGGYRVPSQQSTQPQQSGGIYHGTGGHAMPSGGAGSNVLRQQTKEPAYHPQVEAISPAPEEARLLDVVEVKLQREREEMQRRLHDIEARINKEESHLRYLIDRESSLTADLKNETANQPPSGIPHRSKLLLLHHLSTIHTSKLIVFFPQALLSETRSRAKRQHEGLAGLCGKYVNASPCALPIYRQPSDLPALQHLQSVYKNGFRIQLIKYIHRRKRAEKARLRILARQYARDAQLSHTRCLFLKAFFKRHEKLMNSAKRKQKDAKNREIFEKCFPEIKKIREDQKEKDGNGGKGDDGHGTSSLSSLKSKYRFLRSFIVFYMLLIIPKDTLLYQLLLFLQSYAFAVDTVSNTGSGADGDQMYDAAEDISKMKEYAIDPPVILPPWERSHRFICTAHLVTDPKGDHIRAQSLEKWSKDDKARFKERFLATPKNFPAIAAAIDKSVAECIHFYYLTKKTEGYKALVKKHSTSRRRRAGHSDKNGPTGPSHGTSKRAPSRVSTPGGDDHRNSPHPDSKLNEDGQSTTHRKGGGGSTRGRSGRRGGCGDHRSTKGSGRGRSGTPVPPPPQQLQQQQSQSSSTTASTDQGENNQTSSIQQESSKVTPGDGEIKHQSLTSSAKVDETNKSSGSGNGTTDSTIVRPDASSQLEKAKEETTQTPSSSAEPRGVFTASPHPPSSTATNDTNLSQCSSLVTFSPYPRLDDSAISRPGFSEAGTTSSGILPPKDPSSANVLPAGLSEQLSSLTKTGAISAELLASIPQFASSPSTQALAQVLSQAQLHQQTKAVSHDQPTDPTAAAYSKAILIGDFCTAQQLSRGSTPSQQTPLPTTANMTGTSLHRAGVLNQRNAKLPYLTISPADYTDPNYLNNRTIDPSSLPMPTKRVNLGGSTPSSGSRSGLGGGNMRSSPGSGSFHHQQSLPPPPSSMPRYRPMPSQPGSTNIDGPRQPPSRPLSGLSQGGGIYGPQPGVYGGGDTLIATKPAGYYDLTNINPPTKKGSINLESGLGATPSGRPGLDPKVEEYIVHAAKLYHDEVERYTSRDRSDSMRTRTSSETSQQMQAALDNARQRVLRMAVAAAAANDSATNSSSTSAVAGYNIPSSFADSQLPNEQLGGVGVMDINEILAKCGPQCLSFIASTAAEASSNQPGGQSATEGLNLFTSRTAPPRQPPPPSLLDSNIPPHQQFTPSNTSASAIPLPRYRKLASGSSTTGVAGGPPATFSSPPGPTISAVSSIPPQREFFSGLADDSGYHLPPHHSSFHPQQIPRYPLLMRASATRNLESVGLLPEEIARKNSAPRQYQQTISSSGTAPVSSSLVISSSTAPSSTAAPSSFRSPESITTTGTSITNPVSTTIIGTLQETIEKAITDGIIVQRGGQDVPKIDPSIAEAKSVKSIHPSVSLLKPESDRDTPTSRSPSTGVLTSPTMLVFPKKRSRLPSSCSSAALSAPGNRPTSPLRSGGGDVPTPTGSAPSASPALSTPEERARTSSTSKSPTMVPPSGVTPISPPSSADSPGNLQIFIPPEEEPSQFSPHHEGRHSTSLSRQTSNLKSSIGGGGCVTSPTHTNEPIGVSPRQHNPPLATSPPQQQQQPHKTPQSSS</sequence>
<feature type="compositionally biased region" description="Low complexity" evidence="3">
    <location>
        <begin position="73"/>
        <end position="99"/>
    </location>
</feature>
<feature type="region of interest" description="Disordered" evidence="3">
    <location>
        <begin position="1235"/>
        <end position="1260"/>
    </location>
</feature>
<feature type="compositionally biased region" description="Basic and acidic residues" evidence="3">
    <location>
        <begin position="816"/>
        <end position="833"/>
    </location>
</feature>
<feature type="region of interest" description="Disordered" evidence="3">
    <location>
        <begin position="316"/>
        <end position="379"/>
    </location>
</feature>
<feature type="compositionally biased region" description="Low complexity" evidence="3">
    <location>
        <begin position="334"/>
        <end position="379"/>
    </location>
</feature>
<feature type="region of interest" description="Disordered" evidence="3">
    <location>
        <begin position="1387"/>
        <end position="1496"/>
    </location>
</feature>
<evidence type="ECO:0000256" key="2">
    <source>
        <dbReference type="SAM" id="Coils"/>
    </source>
</evidence>
<feature type="compositionally biased region" description="Polar residues" evidence="3">
    <location>
        <begin position="1939"/>
        <end position="1952"/>
    </location>
</feature>
<evidence type="ECO:0000313" key="5">
    <source>
        <dbReference type="EMBL" id="VDN96099.1"/>
    </source>
</evidence>
<evidence type="ECO:0000256" key="1">
    <source>
        <dbReference type="ARBA" id="ARBA00010097"/>
    </source>
</evidence>